<gene>
    <name evidence="2" type="ORF">ASEP1449_LOCUS17402</name>
</gene>
<dbReference type="AlphaFoldDB" id="A0A7S2URH0"/>
<feature type="region of interest" description="Disordered" evidence="1">
    <location>
        <begin position="251"/>
        <end position="281"/>
    </location>
</feature>
<dbReference type="InterPro" id="IPR046336">
    <property type="entry name" value="Lon_prtase_N_sf"/>
</dbReference>
<dbReference type="InterPro" id="IPR015947">
    <property type="entry name" value="PUA-like_sf"/>
</dbReference>
<dbReference type="EMBL" id="HBHQ01025765">
    <property type="protein sequence ID" value="CAD9825568.1"/>
    <property type="molecule type" value="Transcribed_RNA"/>
</dbReference>
<reference evidence="2" key="1">
    <citation type="submission" date="2021-01" db="EMBL/GenBank/DDBJ databases">
        <authorList>
            <person name="Corre E."/>
            <person name="Pelletier E."/>
            <person name="Niang G."/>
            <person name="Scheremetjew M."/>
            <person name="Finn R."/>
            <person name="Kale V."/>
            <person name="Holt S."/>
            <person name="Cochrane G."/>
            <person name="Meng A."/>
            <person name="Brown T."/>
            <person name="Cohen L."/>
        </authorList>
    </citation>
    <scope>NUCLEOTIDE SEQUENCE</scope>
    <source>
        <strain evidence="2">CCMP2084</strain>
    </source>
</reference>
<accession>A0A7S2URH0</accession>
<protein>
    <recommendedName>
        <fullName evidence="3">Lon N-terminal domain-containing protein</fullName>
    </recommendedName>
</protein>
<dbReference type="PANTHER" id="PTHR46732:SF8">
    <property type="entry name" value="ATP-DEPENDENT PROTEASE LA (LON) DOMAIN PROTEIN"/>
    <property type="match status" value="1"/>
</dbReference>
<sequence>MMRKTAKRCRMVVVGSALIIPLVVSFVPSFSVRRNPFLPRLNGISEWRDTMFNFPGAGRMNLGEDQALPKEICILPFPYEEVLLQGETKELRLYEDRFIQLFDYCMENHGGVVGMGMLADSGIIQTVPLCEVEAYNRMEELGILVTIRVVGRATLFDLTQQEPYIKAVCVEISDTAPPNLDLPNLVAQNIETSILTLSSMEYQLQEAASRGDDEVLEMLESDDEMRARAVKAKLQDDNFYEEDNVFNFDAAYDEEDDDHIDLDEDDDEDDDDDDDDTDLDEYGYAEDRAGKFRIAYKVAKMYDMQGYTVQQPPGEGERSAQDLTALSWAAFSTDDMLDEQDATYRIQALDINDLFERLKLASLMLKEKKAELRTKLEQVGINYSLPDESDSEDE</sequence>
<evidence type="ECO:0000256" key="1">
    <source>
        <dbReference type="SAM" id="MobiDB-lite"/>
    </source>
</evidence>
<proteinExistence type="predicted"/>
<organism evidence="2">
    <name type="scientific">Attheya septentrionalis</name>
    <dbReference type="NCBI Taxonomy" id="420275"/>
    <lineage>
        <taxon>Eukaryota</taxon>
        <taxon>Sar</taxon>
        <taxon>Stramenopiles</taxon>
        <taxon>Ochrophyta</taxon>
        <taxon>Bacillariophyta</taxon>
        <taxon>Coscinodiscophyceae</taxon>
        <taxon>Chaetocerotophycidae</taxon>
        <taxon>Chaetocerotales</taxon>
        <taxon>Attheyaceae</taxon>
        <taxon>Attheya</taxon>
    </lineage>
</organism>
<evidence type="ECO:0008006" key="3">
    <source>
        <dbReference type="Google" id="ProtNLM"/>
    </source>
</evidence>
<dbReference type="PANTHER" id="PTHR46732">
    <property type="entry name" value="ATP-DEPENDENT PROTEASE LA (LON) DOMAIN PROTEIN"/>
    <property type="match status" value="1"/>
</dbReference>
<dbReference type="Gene3D" id="2.30.130.40">
    <property type="entry name" value="LON domain-like"/>
    <property type="match status" value="1"/>
</dbReference>
<name>A0A7S2URH0_9STRA</name>
<evidence type="ECO:0000313" key="2">
    <source>
        <dbReference type="EMBL" id="CAD9825568.1"/>
    </source>
</evidence>
<dbReference type="SUPFAM" id="SSF88697">
    <property type="entry name" value="PUA domain-like"/>
    <property type="match status" value="1"/>
</dbReference>